<dbReference type="PROSITE" id="PS51072">
    <property type="entry name" value="MHD"/>
    <property type="match status" value="1"/>
</dbReference>
<dbReference type="STRING" id="619300.G3AL96"/>
<accession>G3AL96</accession>
<keyword evidence="2" id="KW-0254">Endocytosis</keyword>
<dbReference type="FunFam" id="3.30.450.60:FF:000002">
    <property type="entry name" value="AP-2 complex subunit mu, putative"/>
    <property type="match status" value="1"/>
</dbReference>
<dbReference type="InterPro" id="IPR043512">
    <property type="entry name" value="Mu2_C"/>
</dbReference>
<dbReference type="AlphaFoldDB" id="G3AL96"/>
<dbReference type="GO" id="GO:0006886">
    <property type="term" value="P:intracellular protein transport"/>
    <property type="evidence" value="ECO:0007669"/>
    <property type="project" value="UniProtKB-UniRule"/>
</dbReference>
<comment type="similarity">
    <text evidence="7">Belongs to the adaptor complexes medium subunit family.</text>
</comment>
<dbReference type="KEGG" id="spaa:SPAPADRAFT_60447"/>
<dbReference type="GO" id="GO:0030122">
    <property type="term" value="C:AP-2 adaptor complex"/>
    <property type="evidence" value="ECO:0007669"/>
    <property type="project" value="EnsemblFungi"/>
</dbReference>
<dbReference type="PIRSF" id="PIRSF005992">
    <property type="entry name" value="Clathrin_mu"/>
    <property type="match status" value="1"/>
</dbReference>
<evidence type="ECO:0000259" key="9">
    <source>
        <dbReference type="PROSITE" id="PS51072"/>
    </source>
</evidence>
<dbReference type="EMBL" id="GL996501">
    <property type="protein sequence ID" value="EGW33139.1"/>
    <property type="molecule type" value="Genomic_DNA"/>
</dbReference>
<dbReference type="InterPro" id="IPR001392">
    <property type="entry name" value="Clathrin_mu"/>
</dbReference>
<keyword evidence="11" id="KW-1185">Reference proteome</keyword>
<keyword evidence="4" id="KW-0472">Membrane</keyword>
<evidence type="ECO:0000256" key="7">
    <source>
        <dbReference type="PIRNR" id="PIRNR005992"/>
    </source>
</evidence>
<dbReference type="SUPFAM" id="SSF64356">
    <property type="entry name" value="SNARE-like"/>
    <property type="match status" value="1"/>
</dbReference>
<organism evidence="11">
    <name type="scientific">Spathaspora passalidarum (strain NRRL Y-27907 / 11-Y1)</name>
    <dbReference type="NCBI Taxonomy" id="619300"/>
    <lineage>
        <taxon>Eukaryota</taxon>
        <taxon>Fungi</taxon>
        <taxon>Dikarya</taxon>
        <taxon>Ascomycota</taxon>
        <taxon>Saccharomycotina</taxon>
        <taxon>Pichiomycetes</taxon>
        <taxon>Debaryomycetaceae</taxon>
        <taxon>Spathaspora</taxon>
    </lineage>
</organism>
<proteinExistence type="inferred from homology"/>
<evidence type="ECO:0000256" key="2">
    <source>
        <dbReference type="ARBA" id="ARBA00022583"/>
    </source>
</evidence>
<reference evidence="10 11" key="1">
    <citation type="journal article" date="2011" name="Proc. Natl. Acad. Sci. U.S.A.">
        <title>Comparative genomics of xylose-fermenting fungi for enhanced biofuel production.</title>
        <authorList>
            <person name="Wohlbach D.J."/>
            <person name="Kuo A."/>
            <person name="Sato T.K."/>
            <person name="Potts K.M."/>
            <person name="Salamov A.A."/>
            <person name="LaButti K.M."/>
            <person name="Sun H."/>
            <person name="Clum A."/>
            <person name="Pangilinan J.L."/>
            <person name="Lindquist E.A."/>
            <person name="Lucas S."/>
            <person name="Lapidus A."/>
            <person name="Jin M."/>
            <person name="Gunawan C."/>
            <person name="Balan V."/>
            <person name="Dale B.E."/>
            <person name="Jeffries T.W."/>
            <person name="Zinkel R."/>
            <person name="Barry K.W."/>
            <person name="Grigoriev I.V."/>
            <person name="Gasch A.P."/>
        </authorList>
    </citation>
    <scope>NUCLEOTIDE SEQUENCE [LARGE SCALE GENOMIC DNA]</scope>
    <source>
        <strain evidence="11">NRRL Y-27907 / 11-Y1</strain>
    </source>
</reference>
<evidence type="ECO:0000313" key="10">
    <source>
        <dbReference type="EMBL" id="EGW33139.1"/>
    </source>
</evidence>
<dbReference type="eggNOG" id="KOG0938">
    <property type="taxonomic scope" value="Eukaryota"/>
</dbReference>
<feature type="region of interest" description="Disordered" evidence="8">
    <location>
        <begin position="164"/>
        <end position="187"/>
    </location>
</feature>
<name>G3AL96_SPAPN</name>
<dbReference type="OrthoDB" id="10259133at2759"/>
<dbReference type="InterPro" id="IPR028565">
    <property type="entry name" value="MHD"/>
</dbReference>
<feature type="compositionally biased region" description="Polar residues" evidence="8">
    <location>
        <begin position="167"/>
        <end position="181"/>
    </location>
</feature>
<dbReference type="PANTHER" id="PTHR10529">
    <property type="entry name" value="AP COMPLEX SUBUNIT MU"/>
    <property type="match status" value="1"/>
</dbReference>
<evidence type="ECO:0000256" key="6">
    <source>
        <dbReference type="ARBA" id="ARBA00037878"/>
    </source>
</evidence>
<dbReference type="GO" id="GO:0006897">
    <property type="term" value="P:endocytosis"/>
    <property type="evidence" value="ECO:0007669"/>
    <property type="project" value="UniProtKB-KW"/>
</dbReference>
<evidence type="ECO:0000256" key="5">
    <source>
        <dbReference type="ARBA" id="ARBA00023176"/>
    </source>
</evidence>
<gene>
    <name evidence="10" type="ORF">SPAPADRAFT_60447</name>
</gene>
<evidence type="ECO:0000256" key="1">
    <source>
        <dbReference type="ARBA" id="ARBA00022448"/>
    </source>
</evidence>
<dbReference type="InterPro" id="IPR011012">
    <property type="entry name" value="Longin-like_dom_sf"/>
</dbReference>
<dbReference type="InParanoid" id="G3AL96"/>
<dbReference type="SUPFAM" id="SSF49447">
    <property type="entry name" value="Second domain of Mu2 adaptin subunit (ap50) of ap2 adaptor"/>
    <property type="match status" value="1"/>
</dbReference>
<comment type="subcellular location">
    <subcellularLocation>
        <location evidence="6">Membrane</location>
        <location evidence="6">Coated pit</location>
    </subcellularLocation>
</comment>
<evidence type="ECO:0000256" key="8">
    <source>
        <dbReference type="SAM" id="MobiDB-lite"/>
    </source>
</evidence>
<evidence type="ECO:0000313" key="11">
    <source>
        <dbReference type="Proteomes" id="UP000000709"/>
    </source>
</evidence>
<keyword evidence="3 7" id="KW-0653">Protein transport</keyword>
<keyword evidence="1 7" id="KW-0813">Transport</keyword>
<dbReference type="HOGENOM" id="CLU_026996_5_2_1"/>
<dbReference type="Gene3D" id="3.30.450.60">
    <property type="match status" value="1"/>
</dbReference>
<dbReference type="Pfam" id="PF00928">
    <property type="entry name" value="Adap_comp_sub"/>
    <property type="match status" value="1"/>
</dbReference>
<protein>
    <recommendedName>
        <fullName evidence="9">MHD domain-containing protein</fullName>
    </recommendedName>
</protein>
<dbReference type="PRINTS" id="PR00314">
    <property type="entry name" value="CLATHRINADPT"/>
</dbReference>
<dbReference type="InterPro" id="IPR036168">
    <property type="entry name" value="AP2_Mu_C_sf"/>
</dbReference>
<evidence type="ECO:0000256" key="3">
    <source>
        <dbReference type="ARBA" id="ARBA00022927"/>
    </source>
</evidence>
<evidence type="ECO:0000256" key="4">
    <source>
        <dbReference type="ARBA" id="ARBA00023136"/>
    </source>
</evidence>
<dbReference type="OMA" id="VWKIPRI"/>
<dbReference type="FunCoup" id="G3AL96">
    <property type="interactions" value="175"/>
</dbReference>
<dbReference type="InterPro" id="IPR050431">
    <property type="entry name" value="Adaptor_comp_med_subunit"/>
</dbReference>
<keyword evidence="5" id="KW-0168">Coated pit</keyword>
<dbReference type="GeneID" id="18873416"/>
<feature type="domain" description="MHD" evidence="9">
    <location>
        <begin position="201"/>
        <end position="462"/>
    </location>
</feature>
<sequence length="463" mass="52884">MISAIFLYDSKGDILISKLFKDDVKRTISDVFRIQVITQTRSRDSSTKSPVLTLGSTSFIYIKSGSVWICAVTRSNQDCASILEYLYKLELLLRSVTMDKRGSADVLTDEAIINNFNLVYEIIDESCDFGFPTNLDLSYLKNFISCLNDSDKVFKMMRKPTLKNPELSRTSSSLIPSNSAGSPPPLASNITWRSQGLKYRRNEIYLNVTEKVNVLMNQQSEILRSYVDGSIQMKTHLSGMPSCKFGFNANTVLVNYKPNSGDDYGQDRGFVVLEDSKFHQCVDLRTFENDRVIQFTPPDGEFQLMSYNCHSSINLPFRIYPQVQEIGRNRLMYKIVIKSFFPVKLPATNVVVKIPTPKTVTSKLIQHSTGKAKYHPEEHVILWKFNKFFGSQEQVLTAEVELSGESDELLYWARPPITLDFVLDMFSCSGLTVKFLRVQEKSNYKTLKWVKYTSQAGSYEVRY</sequence>
<dbReference type="Gene3D" id="2.60.40.1170">
    <property type="entry name" value="Mu homology domain, subdomain B"/>
    <property type="match status" value="2"/>
</dbReference>
<dbReference type="CDD" id="cd09251">
    <property type="entry name" value="AP-2_Mu2_Cterm"/>
    <property type="match status" value="1"/>
</dbReference>
<dbReference type="RefSeq" id="XP_007374654.1">
    <property type="nucleotide sequence ID" value="XM_007374592.1"/>
</dbReference>
<dbReference type="Proteomes" id="UP000000709">
    <property type="component" value="Unassembled WGS sequence"/>
</dbReference>